<sequence>MGFGPWMQVPQKERTSYRRDKGTADQPTKSAANNPNVGSYFDVLANDNDGNLIFNFGVQKNANQGVQQSMSSAYGGLGRKVWDAGMNKGDGGSVGQKGRWVGPKNQNNVERSRIVADGNHDGS</sequence>
<organism evidence="2 3">
    <name type="scientific">Oldenlandia corymbosa var. corymbosa</name>
    <dbReference type="NCBI Taxonomy" id="529605"/>
    <lineage>
        <taxon>Eukaryota</taxon>
        <taxon>Viridiplantae</taxon>
        <taxon>Streptophyta</taxon>
        <taxon>Embryophyta</taxon>
        <taxon>Tracheophyta</taxon>
        <taxon>Spermatophyta</taxon>
        <taxon>Magnoliopsida</taxon>
        <taxon>eudicotyledons</taxon>
        <taxon>Gunneridae</taxon>
        <taxon>Pentapetalae</taxon>
        <taxon>asterids</taxon>
        <taxon>lamiids</taxon>
        <taxon>Gentianales</taxon>
        <taxon>Rubiaceae</taxon>
        <taxon>Rubioideae</taxon>
        <taxon>Spermacoceae</taxon>
        <taxon>Hedyotis-Oldenlandia complex</taxon>
        <taxon>Oldenlandia</taxon>
    </lineage>
</organism>
<evidence type="ECO:0000256" key="1">
    <source>
        <dbReference type="SAM" id="MobiDB-lite"/>
    </source>
</evidence>
<accession>A0AAV1DVQ6</accession>
<gene>
    <name evidence="2" type="ORF">OLC1_LOCUS19224</name>
</gene>
<dbReference type="Proteomes" id="UP001161247">
    <property type="component" value="Chromosome 7"/>
</dbReference>
<feature type="region of interest" description="Disordered" evidence="1">
    <location>
        <begin position="85"/>
        <end position="123"/>
    </location>
</feature>
<feature type="compositionally biased region" description="Basic and acidic residues" evidence="1">
    <location>
        <begin position="110"/>
        <end position="123"/>
    </location>
</feature>
<evidence type="ECO:0000313" key="3">
    <source>
        <dbReference type="Proteomes" id="UP001161247"/>
    </source>
</evidence>
<evidence type="ECO:0000313" key="2">
    <source>
        <dbReference type="EMBL" id="CAI9111942.1"/>
    </source>
</evidence>
<dbReference type="AlphaFoldDB" id="A0AAV1DVQ6"/>
<reference evidence="2" key="1">
    <citation type="submission" date="2023-03" db="EMBL/GenBank/DDBJ databases">
        <authorList>
            <person name="Julca I."/>
        </authorList>
    </citation>
    <scope>NUCLEOTIDE SEQUENCE</scope>
</reference>
<keyword evidence="3" id="KW-1185">Reference proteome</keyword>
<proteinExistence type="predicted"/>
<feature type="compositionally biased region" description="Polar residues" evidence="1">
    <location>
        <begin position="25"/>
        <end position="36"/>
    </location>
</feature>
<protein>
    <submittedName>
        <fullName evidence="2">OLC1v1012292C1</fullName>
    </submittedName>
</protein>
<name>A0AAV1DVQ6_OLDCO</name>
<dbReference type="EMBL" id="OX459124">
    <property type="protein sequence ID" value="CAI9111942.1"/>
    <property type="molecule type" value="Genomic_DNA"/>
</dbReference>
<feature type="compositionally biased region" description="Basic and acidic residues" evidence="1">
    <location>
        <begin position="11"/>
        <end position="23"/>
    </location>
</feature>
<feature type="region of interest" description="Disordered" evidence="1">
    <location>
        <begin position="1"/>
        <end position="36"/>
    </location>
</feature>